<proteinExistence type="predicted"/>
<name>A0A640NCS4_BACAN</name>
<protein>
    <submittedName>
        <fullName evidence="1">Uncharacterized protein</fullName>
    </submittedName>
</protein>
<comment type="caution">
    <text evidence="1">The sequence shown here is derived from an EMBL/GenBank/DDBJ whole genome shotgun (WGS) entry which is preliminary data.</text>
</comment>
<dbReference type="EMBL" id="BLEY01000002">
    <property type="protein sequence ID" value="GEU23493.1"/>
    <property type="molecule type" value="Genomic_DNA"/>
</dbReference>
<gene>
    <name evidence="1" type="ORF">QuyetLC_02210</name>
</gene>
<reference evidence="1" key="1">
    <citation type="submission" date="2019-12" db="EMBL/GenBank/DDBJ databases">
        <title>Epidemiological and comparative genomic analysis of Bacillus anthracis isolated from northern Vietnam.</title>
        <authorList>
            <person name="Hoang T.T.H."/>
            <person name="Dang D.A."/>
            <person name="Pham M.H."/>
            <person name="Luong M.H."/>
            <person name="Tran N.D."/>
            <person name="Nguyen T.H."/>
            <person name="Nguyen T.T."/>
            <person name="Inoue S."/>
            <person name="Morikawa S."/>
            <person name="Okutani A."/>
        </authorList>
    </citation>
    <scope>NUCLEOTIDE SEQUENCE</scope>
    <source>
        <strain evidence="1">QuyetLC</strain>
    </source>
</reference>
<organism evidence="1">
    <name type="scientific">Bacillus anthracis</name>
    <name type="common">anthrax bacterium</name>
    <dbReference type="NCBI Taxonomy" id="1392"/>
    <lineage>
        <taxon>Bacteria</taxon>
        <taxon>Bacillati</taxon>
        <taxon>Bacillota</taxon>
        <taxon>Bacilli</taxon>
        <taxon>Bacillales</taxon>
        <taxon>Bacillaceae</taxon>
        <taxon>Bacillus</taxon>
        <taxon>Bacillus cereus group</taxon>
    </lineage>
</organism>
<dbReference type="AlphaFoldDB" id="A0A640NCS4"/>
<reference evidence="1" key="2">
    <citation type="submission" date="2019-12" db="EMBL/GenBank/DDBJ databases">
        <authorList>
            <person name="Hoang T.H.H."/>
            <person name="Okutani A."/>
        </authorList>
    </citation>
    <scope>NUCLEOTIDE SEQUENCE</scope>
    <source>
        <strain evidence="1">QuyetLC</strain>
    </source>
</reference>
<accession>A0A640NCS4</accession>
<sequence length="43" mass="4894">MVRKSKTAGKTIIMDAPPAKREVVKYATIRDLYRCQSVNVRAK</sequence>
<evidence type="ECO:0000313" key="1">
    <source>
        <dbReference type="EMBL" id="GEU23493.1"/>
    </source>
</evidence>